<evidence type="ECO:0000256" key="1">
    <source>
        <dbReference type="SAM" id="MobiDB-lite"/>
    </source>
</evidence>
<dbReference type="SUPFAM" id="SSF81383">
    <property type="entry name" value="F-box domain"/>
    <property type="match status" value="1"/>
</dbReference>
<dbReference type="AlphaFoldDB" id="A0A059Q330"/>
<reference evidence="3" key="1">
    <citation type="submission" date="2013-05" db="EMBL/GenBank/DDBJ databases">
        <title>Building the sugarcane genome for biotechnology and identifying evolutionary trends.</title>
        <authorList>
            <person name="De Setta N."/>
            <person name="Monteiro-Vitorello C.B."/>
            <person name="Metcalfe C.J."/>
            <person name="Cruz G.M.Q."/>
            <person name="Del Bem L.E."/>
            <person name="Vicentini R."/>
            <person name="Nogueira F.T.S."/>
            <person name="Campos R.A."/>
            <person name="Nunes S.L."/>
            <person name="Turrini P.C.G."/>
            <person name="Vieira A.P."/>
            <person name="Cruz E.A.O."/>
            <person name="Correa T.C.S."/>
            <person name="Hotta C.T."/>
            <person name="de Mello-Varani A."/>
            <person name="Vautrin S."/>
            <person name="Trindade A.S."/>
            <person name="Vilela M.M."/>
            <person name="Horta C.L."/>
            <person name="Sato P.M."/>
            <person name="de Andrade R.F."/>
            <person name="Nishiyama M.Y."/>
            <person name="Cardoso-Silva C.B."/>
            <person name="Scortecci K.C."/>
            <person name="Garcia A.A.F."/>
            <person name="Carneiro M.S."/>
            <person name="Kim C."/>
            <person name="Paterson A.H."/>
            <person name="Berges H."/>
            <person name="D'Hont A."/>
            <person name="de-Souza A.P."/>
            <person name="Souza G.M."/>
            <person name="Vincentz M."/>
            <person name="Kitajima J.P."/>
            <person name="Van Sluys M.-A."/>
        </authorList>
    </citation>
    <scope>NUCLEOTIDE SEQUENCE</scope>
</reference>
<feature type="region of interest" description="Disordered" evidence="1">
    <location>
        <begin position="86"/>
        <end position="174"/>
    </location>
</feature>
<dbReference type="Pfam" id="PF00646">
    <property type="entry name" value="F-box"/>
    <property type="match status" value="1"/>
</dbReference>
<dbReference type="InterPro" id="IPR001810">
    <property type="entry name" value="F-box_dom"/>
</dbReference>
<organism evidence="3">
    <name type="scientific">Saccharum hybrid cultivar R570</name>
    <dbReference type="NCBI Taxonomy" id="131158"/>
    <lineage>
        <taxon>Eukaryota</taxon>
        <taxon>Viridiplantae</taxon>
        <taxon>Streptophyta</taxon>
        <taxon>Embryophyta</taxon>
        <taxon>Tracheophyta</taxon>
        <taxon>Spermatophyta</taxon>
        <taxon>Magnoliopsida</taxon>
        <taxon>Liliopsida</taxon>
        <taxon>Poales</taxon>
        <taxon>Poaceae</taxon>
        <taxon>PACMAD clade</taxon>
        <taxon>Panicoideae</taxon>
        <taxon>Andropogonodae</taxon>
        <taxon>Andropogoneae</taxon>
        <taxon>Saccharinae</taxon>
        <taxon>Saccharum</taxon>
        <taxon>Saccharum officinarum species complex</taxon>
    </lineage>
</organism>
<protein>
    <submittedName>
        <fullName evidence="3">Putative F-box domain, cyclin</fullName>
    </submittedName>
</protein>
<feature type="domain" description="F-box" evidence="2">
    <location>
        <begin position="10"/>
        <end position="48"/>
    </location>
</feature>
<proteinExistence type="predicted"/>
<sequence>MATHQPPATPNTLVTLPDDLLLSILGRVPCKDDRASMSLICKAWHAMVARLSTRAARPPLPWLLLPSRFRIDPAFRAACVLSAAASTPTTTTSASSRSHPGRASSAPTTAPGSSSTTAARCARTGSSTSAEANPSPSRPCSCAGTTCISTACSSSPPRSRRHRTTPTASAPPSS</sequence>
<feature type="compositionally biased region" description="Low complexity" evidence="1">
    <location>
        <begin position="165"/>
        <end position="174"/>
    </location>
</feature>
<dbReference type="InterPro" id="IPR036047">
    <property type="entry name" value="F-box-like_dom_sf"/>
</dbReference>
<name>A0A059Q330_9POAL</name>
<evidence type="ECO:0000259" key="2">
    <source>
        <dbReference type="PROSITE" id="PS50181"/>
    </source>
</evidence>
<dbReference type="Gene3D" id="1.20.1280.50">
    <property type="match status" value="1"/>
</dbReference>
<feature type="compositionally biased region" description="Low complexity" evidence="1">
    <location>
        <begin position="103"/>
        <end position="119"/>
    </location>
</feature>
<accession>A0A059Q330</accession>
<dbReference type="EMBL" id="KF184865">
    <property type="protein sequence ID" value="AGT16871.1"/>
    <property type="molecule type" value="Genomic_DNA"/>
</dbReference>
<dbReference type="PROSITE" id="PS50181">
    <property type="entry name" value="FBOX"/>
    <property type="match status" value="1"/>
</dbReference>
<feature type="compositionally biased region" description="Low complexity" evidence="1">
    <location>
        <begin position="86"/>
        <end position="96"/>
    </location>
</feature>
<evidence type="ECO:0000313" key="3">
    <source>
        <dbReference type="EMBL" id="AGT16871.1"/>
    </source>
</evidence>
<gene>
    <name evidence="3" type="ORF">SHCRBa_190_D16_F_30</name>
</gene>
<feature type="compositionally biased region" description="Polar residues" evidence="1">
    <location>
        <begin position="124"/>
        <end position="135"/>
    </location>
</feature>